<dbReference type="Proteomes" id="UP000093514">
    <property type="component" value="Unassembled WGS sequence"/>
</dbReference>
<dbReference type="InterPro" id="IPR014061">
    <property type="entry name" value="BrxL-like"/>
</dbReference>
<feature type="domain" description="BREX system Lon protease-like BrxL N-terminal" evidence="1">
    <location>
        <begin position="13"/>
        <end position="138"/>
    </location>
</feature>
<dbReference type="InterPro" id="IPR046838">
    <property type="entry name" value="BrxL_N"/>
</dbReference>
<comment type="caution">
    <text evidence="2">The sequence shown here is derived from an EMBL/GenBank/DDBJ whole genome shotgun (WGS) entry which is preliminary data.</text>
</comment>
<dbReference type="NCBIfam" id="TIGR02688">
    <property type="entry name" value="BREX system Lon protease-like protein BrxL"/>
    <property type="match status" value="1"/>
</dbReference>
<proteinExistence type="predicted"/>
<protein>
    <submittedName>
        <fullName evidence="2">TIGR02688 family protein</fullName>
    </submittedName>
</protein>
<dbReference type="SUPFAM" id="SSF52540">
    <property type="entry name" value="P-loop containing nucleoside triphosphate hydrolases"/>
    <property type="match status" value="1"/>
</dbReference>
<reference evidence="2 3" key="2">
    <citation type="submission" date="2016-08" db="EMBL/GenBank/DDBJ databases">
        <title>Orenia metallireducens sp. nov. strain Z6, a Novel Metal-reducing Firmicute from the Deep Subsurface.</title>
        <authorList>
            <person name="Maxim B.I."/>
            <person name="Kenneth K."/>
            <person name="Flynn T.M."/>
            <person name="Oloughlin E.J."/>
            <person name="Locke R.A."/>
            <person name="Weber J.R."/>
            <person name="Egan S.M."/>
            <person name="Mackie R.I."/>
            <person name="Cann I.K."/>
        </authorList>
    </citation>
    <scope>NUCLEOTIDE SEQUENCE [LARGE SCALE GENOMIC DNA]</scope>
    <source>
        <strain evidence="2 3">Z6</strain>
    </source>
</reference>
<dbReference type="Pfam" id="PF20442">
    <property type="entry name" value="BrxL_N"/>
    <property type="match status" value="1"/>
</dbReference>
<gene>
    <name evidence="2" type="ORF">U472_01275</name>
</gene>
<dbReference type="OrthoDB" id="5297084at2"/>
<dbReference type="EMBL" id="LWDV01000005">
    <property type="protein sequence ID" value="OCL28545.1"/>
    <property type="molecule type" value="Genomic_DNA"/>
</dbReference>
<evidence type="ECO:0000313" key="3">
    <source>
        <dbReference type="Proteomes" id="UP000093514"/>
    </source>
</evidence>
<dbReference type="InterPro" id="IPR027417">
    <property type="entry name" value="P-loop_NTPase"/>
</dbReference>
<dbReference type="AlphaFoldDB" id="A0A1C0AD46"/>
<accession>A0A1C0AD46</accession>
<organism evidence="2 3">
    <name type="scientific">Orenia metallireducens</name>
    <dbReference type="NCBI Taxonomy" id="1413210"/>
    <lineage>
        <taxon>Bacteria</taxon>
        <taxon>Bacillati</taxon>
        <taxon>Bacillota</taxon>
        <taxon>Clostridia</taxon>
        <taxon>Halanaerobiales</taxon>
        <taxon>Halobacteroidaceae</taxon>
        <taxon>Orenia</taxon>
    </lineage>
</organism>
<sequence length="648" mass="74857">MGLIDYKAEEICPDLIVDKGLLLKFKEQLSLPDYIIEQLIIKYNGEKTSDKEVQLIAQTIKDKIVKARDSLEVQSRIIEEGSSLVIDKVRTIFNNDKQEYQCQLSNLDIKDVIIPRKLAIKYTYLLNNSLWSEIKLKYCNEKKRFEIEELEPLEFKDFNLEDFKERRKKFTTFQWTCLLLRSVGLEPLELSKRKKLLYLSRLIPFVEKNYNFVELGLRGTGKSYLYRQFSRESILVSGGKTTVANLFYNMGTRTIGLVGDNDVVAFDEVAYIDFKDKTAIQILKDYMESGSFSRGKEEINTDASMVFLGNINEDISMLLNRSHLFAPLPELMQDIALIDRFHFYLPGWEMDKLKDNKFTKHYGLQSSYLATALNHLRELDFTQVVDDYFLLDDKLDIRDERAIKKTLSGYIKLLHPAGDFTKEDLKLYLDIALEGRKRVKKQLIKMGSFEYKEVGFKYIDIESKEVYRTFLPEAKTGLKYKILPPGTVYIGEVVGDDKFALLKLEIHCKAGKGKLIFRGELDQGLKKNIRKTFLIIKAKRLHGDLKEQLNNNDFYVTATPVLNEVTSDISNPFLIAIYSLLNNKSVAEGLLVTENSSFYRKYKVNQSIKTIKVEGDNGQIKILFPLKSNIFVEVPSKIGFDILSFLVV</sequence>
<reference evidence="3" key="1">
    <citation type="submission" date="2016-07" db="EMBL/GenBank/DDBJ databases">
        <authorList>
            <person name="Florea S."/>
            <person name="Webb J.S."/>
            <person name="Jaromczyk J."/>
            <person name="Schardl C.L."/>
        </authorList>
    </citation>
    <scope>NUCLEOTIDE SEQUENCE [LARGE SCALE GENOMIC DNA]</scope>
    <source>
        <strain evidence="3">Z6</strain>
    </source>
</reference>
<keyword evidence="3" id="KW-1185">Reference proteome</keyword>
<dbReference type="Pfam" id="PF13337">
    <property type="entry name" value="BrxL_ATPase"/>
    <property type="match status" value="1"/>
</dbReference>
<evidence type="ECO:0000313" key="2">
    <source>
        <dbReference type="EMBL" id="OCL28545.1"/>
    </source>
</evidence>
<evidence type="ECO:0000259" key="1">
    <source>
        <dbReference type="Pfam" id="PF20442"/>
    </source>
</evidence>
<dbReference type="RefSeq" id="WP_068714715.1">
    <property type="nucleotide sequence ID" value="NZ_LWDV01000005.1"/>
</dbReference>
<name>A0A1C0AD46_9FIRM</name>